<proteinExistence type="predicted"/>
<feature type="non-terminal residue" evidence="1">
    <location>
        <position position="318"/>
    </location>
</feature>
<protein>
    <recommendedName>
        <fullName evidence="2">Right handed beta helix domain-containing protein</fullName>
    </recommendedName>
</protein>
<accession>A0A382RSE7</accession>
<reference evidence="1" key="1">
    <citation type="submission" date="2018-05" db="EMBL/GenBank/DDBJ databases">
        <authorList>
            <person name="Lanie J.A."/>
            <person name="Ng W.-L."/>
            <person name="Kazmierczak K.M."/>
            <person name="Andrzejewski T.M."/>
            <person name="Davidsen T.M."/>
            <person name="Wayne K.J."/>
            <person name="Tettelin H."/>
            <person name="Glass J.I."/>
            <person name="Rusch D."/>
            <person name="Podicherti R."/>
            <person name="Tsui H.-C.T."/>
            <person name="Winkler M.E."/>
        </authorList>
    </citation>
    <scope>NUCLEOTIDE SEQUENCE</scope>
</reference>
<gene>
    <name evidence="1" type="ORF">METZ01_LOCUS352929</name>
</gene>
<dbReference type="InterPro" id="IPR006626">
    <property type="entry name" value="PbH1"/>
</dbReference>
<dbReference type="Gene3D" id="2.160.20.10">
    <property type="entry name" value="Single-stranded right-handed beta-helix, Pectin lyase-like"/>
    <property type="match status" value="1"/>
</dbReference>
<dbReference type="InterPro" id="IPR012334">
    <property type="entry name" value="Pectin_lyas_fold"/>
</dbReference>
<feature type="non-terminal residue" evidence="1">
    <location>
        <position position="1"/>
    </location>
</feature>
<dbReference type="InterPro" id="IPR011050">
    <property type="entry name" value="Pectin_lyase_fold/virulence"/>
</dbReference>
<evidence type="ECO:0008006" key="2">
    <source>
        <dbReference type="Google" id="ProtNLM"/>
    </source>
</evidence>
<evidence type="ECO:0000313" key="1">
    <source>
        <dbReference type="EMBL" id="SVD00075.1"/>
    </source>
</evidence>
<name>A0A382RSE7_9ZZZZ</name>
<dbReference type="SUPFAM" id="SSF51126">
    <property type="entry name" value="Pectin lyase-like"/>
    <property type="match status" value="1"/>
</dbReference>
<dbReference type="SMART" id="SM00710">
    <property type="entry name" value="PbH1"/>
    <property type="match status" value="4"/>
</dbReference>
<sequence>SDYNNIYSDYAYPVYYQGNYTLANWETLGYDSNSVNIDPIFNTDSTLVPTSYIFENKGTPISGITDDINGVTRSSTAPDMGAVEFTIEPLNISGSYTIGSGGDYDSIAAVLSDWVIFGVSGPVTYNLLPGTYSEQIEFGDNIFGVSATNTVTFQSSTGKASDVTWQGTPTSSNNYILKINGTDHLTIKNITFDVSSSSSYGTTLEITGKTDSLRIQGNVFNGYNYNGTSSNHYLVESTSNTGTGIVFTGNTFTEGSYGLSINSGAADDGELKVVNNTFSGQKKGIYINSVDSVEVSGNIITGDHNGTGISINSSRPAI</sequence>
<dbReference type="AlphaFoldDB" id="A0A382RSE7"/>
<organism evidence="1">
    <name type="scientific">marine metagenome</name>
    <dbReference type="NCBI Taxonomy" id="408172"/>
    <lineage>
        <taxon>unclassified sequences</taxon>
        <taxon>metagenomes</taxon>
        <taxon>ecological metagenomes</taxon>
    </lineage>
</organism>
<dbReference type="EMBL" id="UINC01123545">
    <property type="protein sequence ID" value="SVD00075.1"/>
    <property type="molecule type" value="Genomic_DNA"/>
</dbReference>